<dbReference type="EMBL" id="VOTZ01000001">
    <property type="protein sequence ID" value="MCQ1537506.1"/>
    <property type="molecule type" value="Genomic_DNA"/>
</dbReference>
<evidence type="ECO:0000313" key="2">
    <source>
        <dbReference type="Proteomes" id="UP001524383"/>
    </source>
</evidence>
<dbReference type="PROSITE" id="PS51257">
    <property type="entry name" value="PROKAR_LIPOPROTEIN"/>
    <property type="match status" value="1"/>
</dbReference>
<protein>
    <recommendedName>
        <fullName evidence="3">Lipoprotein</fullName>
    </recommendedName>
</protein>
<dbReference type="AlphaFoldDB" id="A0ABD4TG71"/>
<evidence type="ECO:0000313" key="1">
    <source>
        <dbReference type="EMBL" id="MCQ1537506.1"/>
    </source>
</evidence>
<accession>A0ABD4TG71</accession>
<gene>
    <name evidence="1" type="ORF">FTO68_00660</name>
</gene>
<organism evidence="1 2">
    <name type="scientific">Methanocalculus taiwanensis</name>
    <dbReference type="NCBI Taxonomy" id="106207"/>
    <lineage>
        <taxon>Archaea</taxon>
        <taxon>Methanobacteriati</taxon>
        <taxon>Methanobacteriota</taxon>
        <taxon>Stenosarchaea group</taxon>
        <taxon>Methanomicrobia</taxon>
        <taxon>Methanomicrobiales</taxon>
        <taxon>Methanocalculaceae</taxon>
        <taxon>Methanocalculus</taxon>
    </lineage>
</organism>
<keyword evidence="2" id="KW-1185">Reference proteome</keyword>
<proteinExistence type="predicted"/>
<comment type="caution">
    <text evidence="1">The sequence shown here is derived from an EMBL/GenBank/DDBJ whole genome shotgun (WGS) entry which is preliminary data.</text>
</comment>
<dbReference type="Proteomes" id="UP001524383">
    <property type="component" value="Unassembled WGS sequence"/>
</dbReference>
<evidence type="ECO:0008006" key="3">
    <source>
        <dbReference type="Google" id="ProtNLM"/>
    </source>
</evidence>
<dbReference type="RefSeq" id="WP_255331414.1">
    <property type="nucleotide sequence ID" value="NZ_VOTZ01000001.1"/>
</dbReference>
<name>A0ABD4TG71_9EURY</name>
<sequence>MLRLYLIILISLMLLGSGCVMAPGDPARIVLTDVDRPEYEMMRISFDDAVRLAEEPIYLIIGRDMVPDQMASSWIILSADPNGGYVFFFITADGVRSSRWEGTVPGSPINPEEFPFPDSPAAVVIFPEEAG</sequence>
<reference evidence="1 2" key="1">
    <citation type="submission" date="2019-08" db="EMBL/GenBank/DDBJ databases">
        <authorList>
            <person name="Chen S.-C."/>
            <person name="Lai M.-C."/>
            <person name="You Y.-T."/>
        </authorList>
    </citation>
    <scope>NUCLEOTIDE SEQUENCE [LARGE SCALE GENOMIC DNA]</scope>
    <source>
        <strain evidence="1 2">P2F9704a</strain>
    </source>
</reference>